<evidence type="ECO:0000256" key="1">
    <source>
        <dbReference type="ARBA" id="ARBA00004141"/>
    </source>
</evidence>
<keyword evidence="4 11" id="KW-0812">Transmembrane</keyword>
<dbReference type="GO" id="GO:0006879">
    <property type="term" value="P:intracellular iron ion homeostasis"/>
    <property type="evidence" value="ECO:0007669"/>
    <property type="project" value="TreeGrafter"/>
</dbReference>
<dbReference type="GO" id="GO:0005886">
    <property type="term" value="C:plasma membrane"/>
    <property type="evidence" value="ECO:0007669"/>
    <property type="project" value="TreeGrafter"/>
</dbReference>
<keyword evidence="14" id="KW-1185">Reference proteome</keyword>
<dbReference type="PANTHER" id="PTHR32361">
    <property type="entry name" value="FERRIC/CUPRIC REDUCTASE TRANSMEMBRANE COMPONENT"/>
    <property type="match status" value="1"/>
</dbReference>
<evidence type="ECO:0000256" key="10">
    <source>
        <dbReference type="SAM" id="MobiDB-lite"/>
    </source>
</evidence>
<name>A0AAD4CLS7_ASPNN</name>
<dbReference type="CDD" id="cd06186">
    <property type="entry name" value="NOX_Duox_like_FAD_NADP"/>
    <property type="match status" value="1"/>
</dbReference>
<evidence type="ECO:0000256" key="2">
    <source>
        <dbReference type="ARBA" id="ARBA00006278"/>
    </source>
</evidence>
<dbReference type="InterPro" id="IPR051410">
    <property type="entry name" value="Ferric/Cupric_Reductase"/>
</dbReference>
<evidence type="ECO:0000256" key="8">
    <source>
        <dbReference type="ARBA" id="ARBA00023065"/>
    </source>
</evidence>
<feature type="transmembrane region" description="Helical" evidence="11">
    <location>
        <begin position="196"/>
        <end position="215"/>
    </location>
</feature>
<dbReference type="Pfam" id="PF08022">
    <property type="entry name" value="FAD_binding_8"/>
    <property type="match status" value="1"/>
</dbReference>
<dbReference type="Gene3D" id="3.40.50.80">
    <property type="entry name" value="Nucleotide-binding domain of ferredoxin-NADP reductase (FNR) module"/>
    <property type="match status" value="1"/>
</dbReference>
<dbReference type="SUPFAM" id="SSF52343">
    <property type="entry name" value="Ferredoxin reductase-like, C-terminal NADP-linked domain"/>
    <property type="match status" value="1"/>
</dbReference>
<organism evidence="13 14">
    <name type="scientific">Aspergillus nanangensis</name>
    <dbReference type="NCBI Taxonomy" id="2582783"/>
    <lineage>
        <taxon>Eukaryota</taxon>
        <taxon>Fungi</taxon>
        <taxon>Dikarya</taxon>
        <taxon>Ascomycota</taxon>
        <taxon>Pezizomycotina</taxon>
        <taxon>Eurotiomycetes</taxon>
        <taxon>Eurotiomycetidae</taxon>
        <taxon>Eurotiales</taxon>
        <taxon>Aspergillaceae</taxon>
        <taxon>Aspergillus</taxon>
        <taxon>Aspergillus subgen. Circumdati</taxon>
    </lineage>
</organism>
<feature type="transmembrane region" description="Helical" evidence="11">
    <location>
        <begin position="112"/>
        <end position="131"/>
    </location>
</feature>
<dbReference type="Pfam" id="PF08030">
    <property type="entry name" value="NAD_binding_6"/>
    <property type="match status" value="1"/>
</dbReference>
<keyword evidence="6 11" id="KW-1133">Transmembrane helix</keyword>
<evidence type="ECO:0000256" key="3">
    <source>
        <dbReference type="ARBA" id="ARBA00022448"/>
    </source>
</evidence>
<feature type="transmembrane region" description="Helical" evidence="11">
    <location>
        <begin position="257"/>
        <end position="275"/>
    </location>
</feature>
<feature type="transmembrane region" description="Helical" evidence="11">
    <location>
        <begin position="51"/>
        <end position="71"/>
    </location>
</feature>
<keyword evidence="8" id="KW-0406">Ion transport</keyword>
<dbReference type="PROSITE" id="PS51384">
    <property type="entry name" value="FAD_FR"/>
    <property type="match status" value="1"/>
</dbReference>
<comment type="subcellular location">
    <subcellularLocation>
        <location evidence="1">Membrane</location>
        <topology evidence="1">Multi-pass membrane protein</topology>
    </subcellularLocation>
</comment>
<evidence type="ECO:0000256" key="4">
    <source>
        <dbReference type="ARBA" id="ARBA00022692"/>
    </source>
</evidence>
<evidence type="ECO:0000313" key="14">
    <source>
        <dbReference type="Proteomes" id="UP001194746"/>
    </source>
</evidence>
<dbReference type="GO" id="GO:0000293">
    <property type="term" value="F:ferric-chelate reductase activity"/>
    <property type="evidence" value="ECO:0007669"/>
    <property type="project" value="UniProtKB-ARBA"/>
</dbReference>
<dbReference type="InterPro" id="IPR039261">
    <property type="entry name" value="FNR_nucleotide-bd"/>
</dbReference>
<dbReference type="InterPro" id="IPR013130">
    <property type="entry name" value="Fe3_Rdtase_TM_dom"/>
</dbReference>
<gene>
    <name evidence="13" type="ORF">FE257_008249</name>
</gene>
<comment type="caution">
    <text evidence="13">The sequence shown here is derived from an EMBL/GenBank/DDBJ whole genome shotgun (WGS) entry which is preliminary data.</text>
</comment>
<dbReference type="AlphaFoldDB" id="A0AAD4CLS7"/>
<evidence type="ECO:0000313" key="13">
    <source>
        <dbReference type="EMBL" id="KAF9888879.1"/>
    </source>
</evidence>
<dbReference type="Proteomes" id="UP001194746">
    <property type="component" value="Unassembled WGS sequence"/>
</dbReference>
<sequence>MDHEEPLSGLPWLSQPVQLHSSRADTCKLTPEQCVYRRGHWRYWYEADHVYALNTIYFLCATVGIFTLIHWGKKFAPLRLKQTVLWKRSTTIARYLAYRCFQLPVLPNSPSLGVMLLGIMGAAFFVVMTLAPKPYYWPNTDTLSFGSSPPIATRSGWMALALLPFVLALSAKANLISALTGVSHEKLQIFHHWTSYAMFVLALVHTFPFIIYHIDQGDMVSKWKSDLTYWTGVAALVPQTYLTVMSLPSIRNRFYEFFKATHFLAALLFLLFFFFHCDFRLSSWDYFIATATIYLLSLTISQIKTSLVNGRQHVFIRFLSPQLGLHCLTAHPFTICSIPKGAQPSEMVFYVQVRGGVTARLAKIAARDPGRTVRVLVEGGYGGIQSLLPSDSNHLPEETDTVVVSGGAGAGFSLGVLDGILTQQRKGKVQVVYATRSRAVGEWYAGEIAHRVKAYDAAQVEVLIHITEASVGARSDSGSCSPSGDSKVDGRVCASPEDSLLPGRPDLPGLIARMQMQMMQTPRLAIYVCGPASMVHDVRNAAAAAQRGVLCGAAGEVLLHTEPFSW</sequence>
<feature type="region of interest" description="Disordered" evidence="10">
    <location>
        <begin position="473"/>
        <end position="495"/>
    </location>
</feature>
<keyword evidence="9 11" id="KW-0472">Membrane</keyword>
<comment type="similarity">
    <text evidence="2">Belongs to the ferric reductase (FRE) family.</text>
</comment>
<feature type="domain" description="FAD-binding FR-type" evidence="12">
    <location>
        <begin position="274"/>
        <end position="387"/>
    </location>
</feature>
<evidence type="ECO:0000256" key="6">
    <source>
        <dbReference type="ARBA" id="ARBA00022989"/>
    </source>
</evidence>
<dbReference type="PANTHER" id="PTHR32361:SF23">
    <property type="entry name" value="FERRIC-CHELATE REDUCTASE"/>
    <property type="match status" value="1"/>
</dbReference>
<feature type="compositionally biased region" description="Low complexity" evidence="10">
    <location>
        <begin position="475"/>
        <end position="485"/>
    </location>
</feature>
<dbReference type="InterPro" id="IPR013112">
    <property type="entry name" value="FAD-bd_8"/>
</dbReference>
<dbReference type="InterPro" id="IPR013121">
    <property type="entry name" value="Fe_red_NAD-bd_6"/>
</dbReference>
<accession>A0AAD4CLS7</accession>
<feature type="transmembrane region" description="Helical" evidence="11">
    <location>
        <begin position="227"/>
        <end position="245"/>
    </location>
</feature>
<dbReference type="GO" id="GO:0015677">
    <property type="term" value="P:copper ion import"/>
    <property type="evidence" value="ECO:0007669"/>
    <property type="project" value="TreeGrafter"/>
</dbReference>
<dbReference type="EMBL" id="VCAU01000042">
    <property type="protein sequence ID" value="KAF9888879.1"/>
    <property type="molecule type" value="Genomic_DNA"/>
</dbReference>
<dbReference type="Pfam" id="PF01794">
    <property type="entry name" value="Ferric_reduct"/>
    <property type="match status" value="1"/>
</dbReference>
<dbReference type="SFLD" id="SFLDS00052">
    <property type="entry name" value="Ferric_Reductase_Domain"/>
    <property type="match status" value="2"/>
</dbReference>
<feature type="transmembrane region" description="Helical" evidence="11">
    <location>
        <begin position="281"/>
        <end position="301"/>
    </location>
</feature>
<evidence type="ECO:0000256" key="5">
    <source>
        <dbReference type="ARBA" id="ARBA00022982"/>
    </source>
</evidence>
<dbReference type="InterPro" id="IPR017927">
    <property type="entry name" value="FAD-bd_FR_type"/>
</dbReference>
<keyword evidence="3" id="KW-0813">Transport</keyword>
<keyword evidence="7" id="KW-0560">Oxidoreductase</keyword>
<proteinExistence type="inferred from homology"/>
<dbReference type="GO" id="GO:0006826">
    <property type="term" value="P:iron ion transport"/>
    <property type="evidence" value="ECO:0007669"/>
    <property type="project" value="TreeGrafter"/>
</dbReference>
<evidence type="ECO:0000256" key="11">
    <source>
        <dbReference type="SAM" id="Phobius"/>
    </source>
</evidence>
<evidence type="ECO:0000259" key="12">
    <source>
        <dbReference type="PROSITE" id="PS51384"/>
    </source>
</evidence>
<evidence type="ECO:0000256" key="7">
    <source>
        <dbReference type="ARBA" id="ARBA00023002"/>
    </source>
</evidence>
<feature type="transmembrane region" description="Helical" evidence="11">
    <location>
        <begin position="151"/>
        <end position="175"/>
    </location>
</feature>
<reference evidence="13" key="1">
    <citation type="journal article" date="2019" name="Beilstein J. Org. Chem.">
        <title>Nanangenines: drimane sesquiterpenoids as the dominant metabolite cohort of a novel Australian fungus, Aspergillus nanangensis.</title>
        <authorList>
            <person name="Lacey H.J."/>
            <person name="Gilchrist C.L.M."/>
            <person name="Crombie A."/>
            <person name="Kalaitzis J.A."/>
            <person name="Vuong D."/>
            <person name="Rutledge P.J."/>
            <person name="Turner P."/>
            <person name="Pitt J.I."/>
            <person name="Lacey E."/>
            <person name="Chooi Y.H."/>
            <person name="Piggott A.M."/>
        </authorList>
    </citation>
    <scope>NUCLEOTIDE SEQUENCE</scope>
    <source>
        <strain evidence="13">MST-FP2251</strain>
    </source>
</reference>
<protein>
    <recommendedName>
        <fullName evidence="12">FAD-binding FR-type domain-containing protein</fullName>
    </recommendedName>
</protein>
<keyword evidence="5" id="KW-0249">Electron transport</keyword>
<evidence type="ECO:0000256" key="9">
    <source>
        <dbReference type="ARBA" id="ARBA00023136"/>
    </source>
</evidence>
<reference evidence="13" key="2">
    <citation type="submission" date="2020-02" db="EMBL/GenBank/DDBJ databases">
        <authorList>
            <person name="Gilchrist C.L.M."/>
            <person name="Chooi Y.-H."/>
        </authorList>
    </citation>
    <scope>NUCLEOTIDE SEQUENCE</scope>
    <source>
        <strain evidence="13">MST-FP2251</strain>
    </source>
</reference>